<evidence type="ECO:0000256" key="7">
    <source>
        <dbReference type="SAM" id="Phobius"/>
    </source>
</evidence>
<evidence type="ECO:0000256" key="6">
    <source>
        <dbReference type="ARBA" id="ARBA00023136"/>
    </source>
</evidence>
<organism evidence="9 10">
    <name type="scientific">Mycolicibacterium aubagnense</name>
    <dbReference type="NCBI Taxonomy" id="319707"/>
    <lineage>
        <taxon>Bacteria</taxon>
        <taxon>Bacillati</taxon>
        <taxon>Actinomycetota</taxon>
        <taxon>Actinomycetes</taxon>
        <taxon>Mycobacteriales</taxon>
        <taxon>Mycobacteriaceae</taxon>
        <taxon>Mycolicibacterium</taxon>
    </lineage>
</organism>
<feature type="transmembrane region" description="Helical" evidence="7">
    <location>
        <begin position="281"/>
        <end position="304"/>
    </location>
</feature>
<keyword evidence="5 7" id="KW-1133">Transmembrane helix</keyword>
<comment type="similarity">
    <text evidence="2">Belongs to the EccD/Snm4 family.</text>
</comment>
<evidence type="ECO:0000313" key="9">
    <source>
        <dbReference type="EMBL" id="BBX84231.1"/>
    </source>
</evidence>
<accession>A0ABN5YR02</accession>
<keyword evidence="6 7" id="KW-0472">Membrane</keyword>
<evidence type="ECO:0000256" key="1">
    <source>
        <dbReference type="ARBA" id="ARBA00004651"/>
    </source>
</evidence>
<feature type="domain" description="EccD-like transmembrane" evidence="8">
    <location>
        <begin position="112"/>
        <end position="417"/>
    </location>
</feature>
<dbReference type="Pfam" id="PF19053">
    <property type="entry name" value="EccD"/>
    <property type="match status" value="1"/>
</dbReference>
<feature type="transmembrane region" description="Helical" evidence="7">
    <location>
        <begin position="337"/>
        <end position="357"/>
    </location>
</feature>
<dbReference type="NCBIfam" id="TIGR03920">
    <property type="entry name" value="T7SS_EccD"/>
    <property type="match status" value="1"/>
</dbReference>
<feature type="transmembrane region" description="Helical" evidence="7">
    <location>
        <begin position="182"/>
        <end position="200"/>
    </location>
</feature>
<keyword evidence="10" id="KW-1185">Reference proteome</keyword>
<evidence type="ECO:0000259" key="8">
    <source>
        <dbReference type="Pfam" id="PF19053"/>
    </source>
</evidence>
<dbReference type="InterPro" id="IPR006707">
    <property type="entry name" value="T7SS_EccD"/>
</dbReference>
<feature type="transmembrane region" description="Helical" evidence="7">
    <location>
        <begin position="310"/>
        <end position="328"/>
    </location>
</feature>
<keyword evidence="3" id="KW-1003">Cell membrane</keyword>
<dbReference type="InterPro" id="IPR024962">
    <property type="entry name" value="YukD-like"/>
</dbReference>
<dbReference type="RefSeq" id="WP_138232128.1">
    <property type="nucleotide sequence ID" value="NZ_AP022577.1"/>
</dbReference>
<dbReference type="InterPro" id="IPR044049">
    <property type="entry name" value="EccD_transm"/>
</dbReference>
<evidence type="ECO:0000256" key="4">
    <source>
        <dbReference type="ARBA" id="ARBA00022692"/>
    </source>
</evidence>
<keyword evidence="4 7" id="KW-0812">Transmembrane</keyword>
<dbReference type="EMBL" id="AP022577">
    <property type="protein sequence ID" value="BBX84231.1"/>
    <property type="molecule type" value="Genomic_DNA"/>
</dbReference>
<evidence type="ECO:0000313" key="10">
    <source>
        <dbReference type="Proteomes" id="UP000465609"/>
    </source>
</evidence>
<dbReference type="Proteomes" id="UP000465609">
    <property type="component" value="Chromosome"/>
</dbReference>
<feature type="transmembrane region" description="Helical" evidence="7">
    <location>
        <begin position="236"/>
        <end position="260"/>
    </location>
</feature>
<protein>
    <submittedName>
        <fullName evidence="9">Type VII secretion integral membrane protein EccD</fullName>
    </submittedName>
</protein>
<feature type="transmembrane region" description="Helical" evidence="7">
    <location>
        <begin position="363"/>
        <end position="380"/>
    </location>
</feature>
<comment type="subcellular location">
    <subcellularLocation>
        <location evidence="1">Cell membrane</location>
        <topology evidence="1">Multi-pass membrane protein</topology>
    </subcellularLocation>
</comment>
<gene>
    <name evidence="9" type="ORF">MAUB_21040</name>
</gene>
<proteinExistence type="inferred from homology"/>
<name>A0ABN5YR02_9MYCO</name>
<feature type="transmembrane region" description="Helical" evidence="7">
    <location>
        <begin position="207"/>
        <end position="230"/>
    </location>
</feature>
<feature type="transmembrane region" description="Helical" evidence="7">
    <location>
        <begin position="160"/>
        <end position="176"/>
    </location>
</feature>
<feature type="transmembrane region" description="Helical" evidence="7">
    <location>
        <begin position="392"/>
        <end position="415"/>
    </location>
</feature>
<dbReference type="Gene3D" id="3.10.20.90">
    <property type="entry name" value="Phosphatidylinositol 3-kinase Catalytic Subunit, Chain A, domain 1"/>
    <property type="match status" value="1"/>
</dbReference>
<feature type="transmembrane region" description="Helical" evidence="7">
    <location>
        <begin position="108"/>
        <end position="130"/>
    </location>
</feature>
<dbReference type="Pfam" id="PF08817">
    <property type="entry name" value="YukD"/>
    <property type="match status" value="1"/>
</dbReference>
<evidence type="ECO:0000256" key="2">
    <source>
        <dbReference type="ARBA" id="ARBA00006162"/>
    </source>
</evidence>
<evidence type="ECO:0000256" key="3">
    <source>
        <dbReference type="ARBA" id="ARBA00022475"/>
    </source>
</evidence>
<sequence>MSESVCRLSVGADGEIADLILPAGTAVDSLLPDIVALAHPHAPHGVSWRLDRASGGPIDGSLSLRQNGVHDGDVLQLLRGTIPELGVLRTHTATMAAGEFPADPTRHLVGPALGLCAVTVAAMILIWSAARGDHTTAAAISCGGTLAALTVSWRSGGAQWPGAAVILAFAAGFSAVPGGPDAPHVLLASATVFAVALVLLRLGTHGISIAAAAFSVPIIVASAVASIWSLPPTRAAVAATVVALVVLSAAPRCAVTIAGLTPQSAHVVDGDARRIELAHRVLTAMAMGAAAAAAVGAAVVALAAGHRPSTATLVFSWVVAAAIALRALSYRLPLRRWSILVAGMVCTTGALAVTAMVFPAWTAWLGGGVVVIVVGIQRIGHVSAPAAQRLRYLEWAALVAVPPCALWAADIFSLVRGG</sequence>
<evidence type="ECO:0000256" key="5">
    <source>
        <dbReference type="ARBA" id="ARBA00022989"/>
    </source>
</evidence>
<reference evidence="9 10" key="1">
    <citation type="journal article" date="2019" name="Emerg. Microbes Infect.">
        <title>Comprehensive subspecies identification of 175 nontuberculous mycobacteria species based on 7547 genomic profiles.</title>
        <authorList>
            <person name="Matsumoto Y."/>
            <person name="Kinjo T."/>
            <person name="Motooka D."/>
            <person name="Nabeya D."/>
            <person name="Jung N."/>
            <person name="Uechi K."/>
            <person name="Horii T."/>
            <person name="Iida T."/>
            <person name="Fujita J."/>
            <person name="Nakamura S."/>
        </authorList>
    </citation>
    <scope>NUCLEOTIDE SEQUENCE [LARGE SCALE GENOMIC DNA]</scope>
    <source>
        <strain evidence="9 10">JCM 15296</strain>
    </source>
</reference>